<organism evidence="1 2">
    <name type="scientific">Schistosoma margrebowiei</name>
    <dbReference type="NCBI Taxonomy" id="48269"/>
    <lineage>
        <taxon>Eukaryota</taxon>
        <taxon>Metazoa</taxon>
        <taxon>Spiralia</taxon>
        <taxon>Lophotrochozoa</taxon>
        <taxon>Platyhelminthes</taxon>
        <taxon>Trematoda</taxon>
        <taxon>Digenea</taxon>
        <taxon>Strigeidida</taxon>
        <taxon>Schistosomatoidea</taxon>
        <taxon>Schistosomatidae</taxon>
        <taxon>Schistosoma</taxon>
    </lineage>
</organism>
<keyword evidence="2" id="KW-1185">Reference proteome</keyword>
<protein>
    <submittedName>
        <fullName evidence="1">Uncharacterized protein</fullName>
    </submittedName>
</protein>
<dbReference type="AlphaFoldDB" id="A0A183M260"/>
<proteinExistence type="predicted"/>
<dbReference type="Proteomes" id="UP000277204">
    <property type="component" value="Unassembled WGS sequence"/>
</dbReference>
<accession>A0A183M260</accession>
<name>A0A183M260_9TREM</name>
<sequence length="181" mass="20263">MSSAISELTKTINNMSSAIIDLNVNVNQLLSKFHEREKPHQFDCGLSSQQFPLSSEEELQMLDTALKLSLTTFTLRPAKLLPGTVIATGMQDSYFPEPRACTRAIKCTCSQVTITLTQVSEVKRLDYHLLDDTRYMKPYCNINKFVSNMLGIGYLITTFKVITTERGIISSVGYFSVETAC</sequence>
<gene>
    <name evidence="1" type="ORF">SMRZ_LOCUS10135</name>
</gene>
<evidence type="ECO:0000313" key="2">
    <source>
        <dbReference type="Proteomes" id="UP000277204"/>
    </source>
</evidence>
<reference evidence="1 2" key="1">
    <citation type="submission" date="2018-11" db="EMBL/GenBank/DDBJ databases">
        <authorList>
            <consortium name="Pathogen Informatics"/>
        </authorList>
    </citation>
    <scope>NUCLEOTIDE SEQUENCE [LARGE SCALE GENOMIC DNA]</scope>
    <source>
        <strain evidence="1 2">Zambia</strain>
    </source>
</reference>
<dbReference type="EMBL" id="UZAI01005104">
    <property type="protein sequence ID" value="VDO89096.1"/>
    <property type="molecule type" value="Genomic_DNA"/>
</dbReference>
<evidence type="ECO:0000313" key="1">
    <source>
        <dbReference type="EMBL" id="VDO89096.1"/>
    </source>
</evidence>